<dbReference type="Pfam" id="PF01094">
    <property type="entry name" value="ANF_receptor"/>
    <property type="match status" value="1"/>
</dbReference>
<keyword evidence="11" id="KW-1071">Ligand-gated ion channel</keyword>
<dbReference type="InterPro" id="IPR000337">
    <property type="entry name" value="GPCR_3"/>
</dbReference>
<protein>
    <recommendedName>
        <fullName evidence="16">Ionotropic glutamate receptor C-terminal domain-containing protein</fullName>
    </recommendedName>
</protein>
<organism evidence="17 18">
    <name type="scientific">Rotaria sordida</name>
    <dbReference type="NCBI Taxonomy" id="392033"/>
    <lineage>
        <taxon>Eukaryota</taxon>
        <taxon>Metazoa</taxon>
        <taxon>Spiralia</taxon>
        <taxon>Gnathifera</taxon>
        <taxon>Rotifera</taxon>
        <taxon>Eurotatoria</taxon>
        <taxon>Bdelloidea</taxon>
        <taxon>Philodinida</taxon>
        <taxon>Philodinidae</taxon>
        <taxon>Rotaria</taxon>
    </lineage>
</organism>
<reference evidence="17" key="1">
    <citation type="submission" date="2021-02" db="EMBL/GenBank/DDBJ databases">
        <authorList>
            <person name="Nowell W R."/>
        </authorList>
    </citation>
    <scope>NUCLEOTIDE SEQUENCE</scope>
</reference>
<evidence type="ECO:0000256" key="8">
    <source>
        <dbReference type="ARBA" id="ARBA00023170"/>
    </source>
</evidence>
<evidence type="ECO:0000313" key="18">
    <source>
        <dbReference type="Proteomes" id="UP000663882"/>
    </source>
</evidence>
<dbReference type="Gene3D" id="1.10.287.70">
    <property type="match status" value="1"/>
</dbReference>
<dbReference type="Proteomes" id="UP000663882">
    <property type="component" value="Unassembled WGS sequence"/>
</dbReference>
<feature type="transmembrane region" description="Helical" evidence="15">
    <location>
        <begin position="591"/>
        <end position="611"/>
    </location>
</feature>
<dbReference type="OrthoDB" id="5984008at2759"/>
<keyword evidence="5" id="KW-0770">Synapse</keyword>
<feature type="transmembrane region" description="Helical" evidence="15">
    <location>
        <begin position="558"/>
        <end position="579"/>
    </location>
</feature>
<comment type="subcellular location">
    <subcellularLocation>
        <location evidence="1">Membrane</location>
        <topology evidence="1">Multi-pass membrane protein</topology>
    </subcellularLocation>
    <subcellularLocation>
        <location evidence="13">Postsynaptic cell membrane</location>
    </subcellularLocation>
</comment>
<evidence type="ECO:0000256" key="5">
    <source>
        <dbReference type="ARBA" id="ARBA00023018"/>
    </source>
</evidence>
<evidence type="ECO:0000256" key="10">
    <source>
        <dbReference type="ARBA" id="ARBA00023257"/>
    </source>
</evidence>
<dbReference type="Pfam" id="PF10613">
    <property type="entry name" value="Lig_chan-Glu_bd"/>
    <property type="match status" value="1"/>
</dbReference>
<name>A0A814UPF4_9BILA</name>
<gene>
    <name evidence="17" type="ORF">RFH988_LOCUS23320</name>
</gene>
<dbReference type="SMART" id="SM00079">
    <property type="entry name" value="PBPe"/>
    <property type="match status" value="1"/>
</dbReference>
<keyword evidence="12" id="KW-0407">Ion channel</keyword>
<keyword evidence="10" id="KW-0628">Postsynaptic cell membrane</keyword>
<evidence type="ECO:0000256" key="3">
    <source>
        <dbReference type="ARBA" id="ARBA00022692"/>
    </source>
</evidence>
<evidence type="ECO:0000256" key="2">
    <source>
        <dbReference type="ARBA" id="ARBA00022448"/>
    </source>
</evidence>
<feature type="region of interest" description="Disordered" evidence="14">
    <location>
        <begin position="812"/>
        <end position="837"/>
    </location>
</feature>
<feature type="transmembrane region" description="Helical" evidence="15">
    <location>
        <begin position="528"/>
        <end position="546"/>
    </location>
</feature>
<comment type="caution">
    <text evidence="17">The sequence shown here is derived from an EMBL/GenBank/DDBJ whole genome shotgun (WGS) entry which is preliminary data.</text>
</comment>
<keyword evidence="3 15" id="KW-0812">Transmembrane</keyword>
<dbReference type="AlphaFoldDB" id="A0A814UPF4"/>
<dbReference type="InterPro" id="IPR019594">
    <property type="entry name" value="Glu/Gly-bd"/>
</dbReference>
<dbReference type="PANTHER" id="PTHR18966">
    <property type="entry name" value="IONOTROPIC GLUTAMATE RECEPTOR"/>
    <property type="match status" value="1"/>
</dbReference>
<dbReference type="GO" id="GO:0004930">
    <property type="term" value="F:G protein-coupled receptor activity"/>
    <property type="evidence" value="ECO:0007669"/>
    <property type="project" value="InterPro"/>
</dbReference>
<proteinExistence type="predicted"/>
<dbReference type="Gene3D" id="3.40.50.2300">
    <property type="match status" value="2"/>
</dbReference>
<evidence type="ECO:0000256" key="12">
    <source>
        <dbReference type="ARBA" id="ARBA00023303"/>
    </source>
</evidence>
<evidence type="ECO:0000256" key="15">
    <source>
        <dbReference type="SAM" id="Phobius"/>
    </source>
</evidence>
<dbReference type="InterPro" id="IPR001828">
    <property type="entry name" value="ANF_lig-bd_rcpt"/>
</dbReference>
<dbReference type="EMBL" id="CAJNOO010001612">
    <property type="protein sequence ID" value="CAF1177548.1"/>
    <property type="molecule type" value="Genomic_DNA"/>
</dbReference>
<evidence type="ECO:0000256" key="11">
    <source>
        <dbReference type="ARBA" id="ARBA00023286"/>
    </source>
</evidence>
<feature type="transmembrane region" description="Helical" evidence="15">
    <location>
        <begin position="770"/>
        <end position="788"/>
    </location>
</feature>
<sequence length="837" mass="93273">MFKAAMLLSYQYNITIEGEFIGWQAEQTTGNIMHALNITCHAVSVSNVVGVVGPALSRESHVIAPFGETIGIPVISYSATDPDLSDKNAYPNFYRTVASDFETAAALAKLFIRYSWTSCSIIYQNDAFGTGGAYAISTAFNNSRLTVNQMIVFDIAILSIRGDLKSLLINAGTRMVVLWAESLYTSLILKKALDSDVVGPQFTWILSSTISLNSFNQTFYENLIGMFSIEPTVGSVINAPINATLLDAAYRIWQQYESESFPGSMNVDNFALFAFDATWTLIQSLQQLCASRINISSSCLSFIESSYCFNRHFIHSKLLLDAVSRTEFLGVSGPIQFSDNVTDRITGLYYSAKNAQPSSNGLNFVPVLEYFYPRDWRIPIKENVIVWPGRTLTPPSGLALLEGINLRIGVIEAVPFTIVEKVTNPSGQTTIKYSGYVPDLIELLRNKMKFIPIIELAPSNMSYDKFVQSVSTGVYDIAIGDVTVTSARREYVGFSNAIFDNSLRIIMRTTSTVKIDLFSFLKPFSRNLWLLFFGTLIYAGILIWIAERKDNEALQNRSILYQIVMSIWYSFGNIVGYGVDFEIATSAGRLLTAGLYILGLILVASYTANLASDLTIAKSNNIISGIDDIKNGKIPSNRIGILAHSAEEDYYLSQISNGVRNFYPLKTYDEIYRSLLEGIIDASILDNGILEYATNNIYCNLTLIGNDFDKSSYGIVMPQHWSYAQDLDMNILQLKEGDDLENLRQKWFEMQLCPDSSGTSTDIGIEAASGLFLVFGVISILSLLLFAWKKRQNIKNCLCQLIYRKGSSAETKDSMNRRSSRTFEHSQNHQITLPDIV</sequence>
<evidence type="ECO:0000256" key="14">
    <source>
        <dbReference type="SAM" id="MobiDB-lite"/>
    </source>
</evidence>
<keyword evidence="4 15" id="KW-1133">Transmembrane helix</keyword>
<evidence type="ECO:0000256" key="4">
    <source>
        <dbReference type="ARBA" id="ARBA00022989"/>
    </source>
</evidence>
<dbReference type="Gene3D" id="3.40.190.10">
    <property type="entry name" value="Periplasmic binding protein-like II"/>
    <property type="match status" value="2"/>
</dbReference>
<keyword evidence="7 15" id="KW-0472">Membrane</keyword>
<dbReference type="Pfam" id="PF00060">
    <property type="entry name" value="Lig_chan"/>
    <property type="match status" value="1"/>
</dbReference>
<dbReference type="InterPro" id="IPR028082">
    <property type="entry name" value="Peripla_BP_I"/>
</dbReference>
<keyword evidence="9" id="KW-0325">Glycoprotein</keyword>
<keyword evidence="6" id="KW-0406">Ion transport</keyword>
<keyword evidence="2" id="KW-0813">Transport</keyword>
<accession>A0A814UPF4</accession>
<evidence type="ECO:0000313" key="17">
    <source>
        <dbReference type="EMBL" id="CAF1177548.1"/>
    </source>
</evidence>
<dbReference type="SUPFAM" id="SSF53822">
    <property type="entry name" value="Periplasmic binding protein-like I"/>
    <property type="match status" value="1"/>
</dbReference>
<feature type="domain" description="Ionotropic glutamate receptor C-terminal" evidence="16">
    <location>
        <begin position="405"/>
        <end position="750"/>
    </location>
</feature>
<evidence type="ECO:0000256" key="7">
    <source>
        <dbReference type="ARBA" id="ARBA00023136"/>
    </source>
</evidence>
<dbReference type="InterPro" id="IPR015683">
    <property type="entry name" value="Ionotropic_Glu_rcpt"/>
</dbReference>
<feature type="compositionally biased region" description="Basic and acidic residues" evidence="14">
    <location>
        <begin position="812"/>
        <end position="827"/>
    </location>
</feature>
<evidence type="ECO:0000256" key="6">
    <source>
        <dbReference type="ARBA" id="ARBA00023065"/>
    </source>
</evidence>
<dbReference type="PRINTS" id="PR00248">
    <property type="entry name" value="GPCRMGR"/>
</dbReference>
<dbReference type="SUPFAM" id="SSF53850">
    <property type="entry name" value="Periplasmic binding protein-like II"/>
    <property type="match status" value="1"/>
</dbReference>
<dbReference type="GO" id="GO:0015276">
    <property type="term" value="F:ligand-gated monoatomic ion channel activity"/>
    <property type="evidence" value="ECO:0007669"/>
    <property type="project" value="InterPro"/>
</dbReference>
<evidence type="ECO:0000256" key="9">
    <source>
        <dbReference type="ARBA" id="ARBA00023180"/>
    </source>
</evidence>
<evidence type="ECO:0000259" key="16">
    <source>
        <dbReference type="SMART" id="SM00079"/>
    </source>
</evidence>
<dbReference type="GO" id="GO:0045211">
    <property type="term" value="C:postsynaptic membrane"/>
    <property type="evidence" value="ECO:0007669"/>
    <property type="project" value="UniProtKB-SubCell"/>
</dbReference>
<dbReference type="InterPro" id="IPR001320">
    <property type="entry name" value="Iontro_rcpt_C"/>
</dbReference>
<evidence type="ECO:0000256" key="1">
    <source>
        <dbReference type="ARBA" id="ARBA00004141"/>
    </source>
</evidence>
<keyword evidence="8" id="KW-0675">Receptor</keyword>
<evidence type="ECO:0000256" key="13">
    <source>
        <dbReference type="ARBA" id="ARBA00034100"/>
    </source>
</evidence>